<dbReference type="OrthoDB" id="9802263at2"/>
<dbReference type="InterPro" id="IPR018060">
    <property type="entry name" value="HTH_AraC"/>
</dbReference>
<dbReference type="InterPro" id="IPR009594">
    <property type="entry name" value="Tscrpt_reg_HTH_AraC_N"/>
</dbReference>
<dbReference type="SUPFAM" id="SSF46689">
    <property type="entry name" value="Homeodomain-like"/>
    <property type="match status" value="2"/>
</dbReference>
<organism evidence="4 5">
    <name type="scientific">Mesorhizobium temperatum</name>
    <dbReference type="NCBI Taxonomy" id="241416"/>
    <lineage>
        <taxon>Bacteria</taxon>
        <taxon>Pseudomonadati</taxon>
        <taxon>Pseudomonadota</taxon>
        <taxon>Alphaproteobacteria</taxon>
        <taxon>Hyphomicrobiales</taxon>
        <taxon>Phyllobacteriaceae</taxon>
        <taxon>Mesorhizobium</taxon>
    </lineage>
</organism>
<gene>
    <name evidence="4" type="ORF">CIT26_13125</name>
</gene>
<evidence type="ECO:0000256" key="2">
    <source>
        <dbReference type="ARBA" id="ARBA00023163"/>
    </source>
</evidence>
<name>A0A271LMZ6_9HYPH</name>
<sequence>MDVLKHAVHTYAARHANRDGLALTPVPGLRMMCVESPHGDLHSVYRPLVCLVLQGAKLMTVGREQQVFSAGQSVIVSADMPVVGRIVQASQREPYLAVAVELEMTLLREVAAQLGSVRAQPPSETRTLFAEDTNAAILDCAVRLMRLLDRPDATSLLRPGIMHELHYWLLSGQHGTALRSLADPDSHASRLAAAIAILRTEYRSRIPVERLAAAAAMSLTAFHKHFKHMTSLTPGQYQKRLRLIEARRLMLDEGFSATSAGFEVGYESISQFTHEYRRTFQAPPKRDALRTRSMSHAIKEEMQDAERASAA</sequence>
<evidence type="ECO:0000256" key="1">
    <source>
        <dbReference type="ARBA" id="ARBA00023015"/>
    </source>
</evidence>
<keyword evidence="2" id="KW-0804">Transcription</keyword>
<evidence type="ECO:0000313" key="5">
    <source>
        <dbReference type="Proteomes" id="UP000216442"/>
    </source>
</evidence>
<dbReference type="PANTHER" id="PTHR43436:SF1">
    <property type="entry name" value="TRANSCRIPTIONAL REGULATORY PROTEIN"/>
    <property type="match status" value="1"/>
</dbReference>
<dbReference type="GO" id="GO:0003700">
    <property type="term" value="F:DNA-binding transcription factor activity"/>
    <property type="evidence" value="ECO:0007669"/>
    <property type="project" value="InterPro"/>
</dbReference>
<dbReference type="RefSeq" id="WP_095492967.1">
    <property type="nucleotide sequence ID" value="NZ_NPKJ01000041.1"/>
</dbReference>
<dbReference type="Proteomes" id="UP000216442">
    <property type="component" value="Unassembled WGS sequence"/>
</dbReference>
<dbReference type="SMART" id="SM00342">
    <property type="entry name" value="HTH_ARAC"/>
    <property type="match status" value="1"/>
</dbReference>
<dbReference type="AlphaFoldDB" id="A0A271LMZ6"/>
<evidence type="ECO:0000313" key="4">
    <source>
        <dbReference type="EMBL" id="PAQ09469.1"/>
    </source>
</evidence>
<dbReference type="Pfam" id="PF12833">
    <property type="entry name" value="HTH_18"/>
    <property type="match status" value="1"/>
</dbReference>
<feature type="domain" description="HTH araC/xylS-type" evidence="3">
    <location>
        <begin position="192"/>
        <end position="290"/>
    </location>
</feature>
<accession>A0A271LMZ6</accession>
<keyword evidence="1" id="KW-0805">Transcription regulation</keyword>
<dbReference type="PROSITE" id="PS01124">
    <property type="entry name" value="HTH_ARAC_FAMILY_2"/>
    <property type="match status" value="1"/>
</dbReference>
<dbReference type="Pfam" id="PF06719">
    <property type="entry name" value="AraC_N"/>
    <property type="match status" value="1"/>
</dbReference>
<proteinExistence type="predicted"/>
<dbReference type="GO" id="GO:0043565">
    <property type="term" value="F:sequence-specific DNA binding"/>
    <property type="evidence" value="ECO:0007669"/>
    <property type="project" value="InterPro"/>
</dbReference>
<dbReference type="PANTHER" id="PTHR43436">
    <property type="entry name" value="ARAC-FAMILY TRANSCRIPTIONAL REGULATOR"/>
    <property type="match status" value="1"/>
</dbReference>
<protein>
    <submittedName>
        <fullName evidence="4">AraC family transcriptional regulator</fullName>
    </submittedName>
</protein>
<evidence type="ECO:0000259" key="3">
    <source>
        <dbReference type="PROSITE" id="PS01124"/>
    </source>
</evidence>
<keyword evidence="5" id="KW-1185">Reference proteome</keyword>
<dbReference type="InterPro" id="IPR009057">
    <property type="entry name" value="Homeodomain-like_sf"/>
</dbReference>
<dbReference type="EMBL" id="NPKJ01000041">
    <property type="protein sequence ID" value="PAQ09469.1"/>
    <property type="molecule type" value="Genomic_DNA"/>
</dbReference>
<reference evidence="4 5" key="1">
    <citation type="submission" date="2017-08" db="EMBL/GenBank/DDBJ databases">
        <title>Mesorhizobium wenxinae sp. nov., a novel rhizobial species isolated from root nodules of chickpea (Cicer arietinum L.).</title>
        <authorList>
            <person name="Zhang J."/>
        </authorList>
    </citation>
    <scope>NUCLEOTIDE SEQUENCE [LARGE SCALE GENOMIC DNA]</scope>
    <source>
        <strain evidence="4 5">SDW018</strain>
    </source>
</reference>
<dbReference type="Gene3D" id="1.10.10.60">
    <property type="entry name" value="Homeodomain-like"/>
    <property type="match status" value="1"/>
</dbReference>
<comment type="caution">
    <text evidence="4">The sequence shown here is derived from an EMBL/GenBank/DDBJ whole genome shotgun (WGS) entry which is preliminary data.</text>
</comment>